<keyword evidence="4" id="KW-0645">Protease</keyword>
<evidence type="ECO:0000259" key="3">
    <source>
        <dbReference type="Pfam" id="PF00561"/>
    </source>
</evidence>
<accession>A0ABQ5T2W3</accession>
<proteinExistence type="inferred from homology"/>
<dbReference type="InterPro" id="IPR002410">
    <property type="entry name" value="Peptidase_S33"/>
</dbReference>
<organism evidence="4 5">
    <name type="scientific">Nocardioides luteus</name>
    <dbReference type="NCBI Taxonomy" id="1844"/>
    <lineage>
        <taxon>Bacteria</taxon>
        <taxon>Bacillati</taxon>
        <taxon>Actinomycetota</taxon>
        <taxon>Actinomycetes</taxon>
        <taxon>Propionibacteriales</taxon>
        <taxon>Nocardioidaceae</taxon>
        <taxon>Nocardioides</taxon>
    </lineage>
</organism>
<dbReference type="SUPFAM" id="SSF53474">
    <property type="entry name" value="alpha/beta-Hydrolases"/>
    <property type="match status" value="1"/>
</dbReference>
<keyword evidence="2" id="KW-0378">Hydrolase</keyword>
<dbReference type="PRINTS" id="PR00793">
    <property type="entry name" value="PROAMNOPTASE"/>
</dbReference>
<gene>
    <name evidence="4" type="ORF">GCM10017579_41840</name>
</gene>
<keyword evidence="5" id="KW-1185">Reference proteome</keyword>
<dbReference type="InterPro" id="IPR000073">
    <property type="entry name" value="AB_hydrolase_1"/>
</dbReference>
<dbReference type="PANTHER" id="PTHR43248:SF2">
    <property type="entry name" value="PROLYL AMINOPEPTIDASE"/>
    <property type="match status" value="1"/>
</dbReference>
<evidence type="ECO:0000256" key="2">
    <source>
        <dbReference type="ARBA" id="ARBA00022801"/>
    </source>
</evidence>
<dbReference type="EMBL" id="BSEL01000010">
    <property type="protein sequence ID" value="GLJ70148.1"/>
    <property type="molecule type" value="Genomic_DNA"/>
</dbReference>
<dbReference type="Pfam" id="PF00561">
    <property type="entry name" value="Abhydrolase_1"/>
    <property type="match status" value="1"/>
</dbReference>
<keyword evidence="4" id="KW-0031">Aminopeptidase</keyword>
<reference evidence="4" key="2">
    <citation type="submission" date="2023-01" db="EMBL/GenBank/DDBJ databases">
        <authorList>
            <person name="Sun Q."/>
            <person name="Evtushenko L."/>
        </authorList>
    </citation>
    <scope>NUCLEOTIDE SEQUENCE</scope>
    <source>
        <strain evidence="4">VKM Ac-1246</strain>
    </source>
</reference>
<dbReference type="InterPro" id="IPR029058">
    <property type="entry name" value="AB_hydrolase_fold"/>
</dbReference>
<dbReference type="Gene3D" id="3.40.50.1820">
    <property type="entry name" value="alpha/beta hydrolase"/>
    <property type="match status" value="1"/>
</dbReference>
<name>A0ABQ5T2W3_9ACTN</name>
<reference evidence="4" key="1">
    <citation type="journal article" date="2014" name="Int. J. Syst. Evol. Microbiol.">
        <title>Complete genome of a new Firmicutes species belonging to the dominant human colonic microbiota ('Ruminococcus bicirculans') reveals two chromosomes and a selective capacity to utilize plant glucans.</title>
        <authorList>
            <consortium name="NISC Comparative Sequencing Program"/>
            <person name="Wegmann U."/>
            <person name="Louis P."/>
            <person name="Goesmann A."/>
            <person name="Henrissat B."/>
            <person name="Duncan S.H."/>
            <person name="Flint H.J."/>
        </authorList>
    </citation>
    <scope>NUCLEOTIDE SEQUENCE</scope>
    <source>
        <strain evidence="4">VKM Ac-1246</strain>
    </source>
</reference>
<evidence type="ECO:0000313" key="5">
    <source>
        <dbReference type="Proteomes" id="UP001142292"/>
    </source>
</evidence>
<evidence type="ECO:0000256" key="1">
    <source>
        <dbReference type="ARBA" id="ARBA00010088"/>
    </source>
</evidence>
<comment type="similarity">
    <text evidence="1">Belongs to the peptidase S33 family.</text>
</comment>
<protein>
    <submittedName>
        <fullName evidence="4">Aminopeptidase</fullName>
    </submittedName>
</protein>
<dbReference type="PANTHER" id="PTHR43248">
    <property type="entry name" value="2-SUCCINYL-6-HYDROXY-2,4-CYCLOHEXADIENE-1-CARBOXYLATE SYNTHASE"/>
    <property type="match status" value="1"/>
</dbReference>
<evidence type="ECO:0000313" key="4">
    <source>
        <dbReference type="EMBL" id="GLJ70148.1"/>
    </source>
</evidence>
<feature type="domain" description="AB hydrolase-1" evidence="3">
    <location>
        <begin position="48"/>
        <end position="204"/>
    </location>
</feature>
<dbReference type="RefSeq" id="WP_229787715.1">
    <property type="nucleotide sequence ID" value="NZ_BMRK01000007.1"/>
</dbReference>
<dbReference type="GO" id="GO:0004177">
    <property type="term" value="F:aminopeptidase activity"/>
    <property type="evidence" value="ECO:0007669"/>
    <property type="project" value="UniProtKB-KW"/>
</dbReference>
<comment type="caution">
    <text evidence="4">The sequence shown here is derived from an EMBL/GenBank/DDBJ whole genome shotgun (WGS) entry which is preliminary data.</text>
</comment>
<dbReference type="Proteomes" id="UP001142292">
    <property type="component" value="Unassembled WGS sequence"/>
</dbReference>
<sequence>MHIETIPGMVLIEHEIEVPLDHFGGDPGTLTLFAREVRRPGDRDDKDALLFLQGGPGGESPRPIQLPTEPGWLDRALQDYRLILLDQRGTGRSTPVTAMTGMSPQQQADHLAHFRADSIVEDAELLRAHLGIARWSVLGQSFGGFCSLRYLSTHPESLREVMFTGGVPPVGMPVDEIYTATFARAIELTERHYARFPGDRDRMRALVERCDAGEIRLPHGGLLSSRQARTIGNRLGMAGGSEQIHYLLERDPAGLGFGHEVASLLPFSGHSPLYVLVHEACYADGEATRWSSARVQPSAYEEDPTLLTAEHVFPWHLSEDPLVAPFAEAADLLAEREWPRLYDPSVLASVDVPCAAAVYYDDPYVLREHSLATAELVPSLRPWITNAHLHNGVHVSPDEVLDKLIGIVRGAPPY</sequence>
<dbReference type="InterPro" id="IPR051601">
    <property type="entry name" value="Serine_prot/Carboxylest_S33"/>
</dbReference>